<reference evidence="4 5" key="1">
    <citation type="submission" date="2018-09" db="EMBL/GenBank/DDBJ databases">
        <title>Whole genome based analysis of evolution and adaptive divergence in Indian and Brazilian strains of Azospirillum brasilense.</title>
        <authorList>
            <person name="Singh C."/>
            <person name="Tripathi A.K."/>
        </authorList>
    </citation>
    <scope>NUCLEOTIDE SEQUENCE [LARGE SCALE GENOMIC DNA]</scope>
    <source>
        <strain evidence="4 5">MTCC4036</strain>
        <plasmid evidence="4 5">p1</plasmid>
    </source>
</reference>
<keyword evidence="4" id="KW-0614">Plasmid</keyword>
<dbReference type="Proteomes" id="UP000298596">
    <property type="component" value="Plasmid p1"/>
</dbReference>
<organism evidence="4 5">
    <name type="scientific">Azospirillum brasilense</name>
    <dbReference type="NCBI Taxonomy" id="192"/>
    <lineage>
        <taxon>Bacteria</taxon>
        <taxon>Pseudomonadati</taxon>
        <taxon>Pseudomonadota</taxon>
        <taxon>Alphaproteobacteria</taxon>
        <taxon>Rhodospirillales</taxon>
        <taxon>Azospirillaceae</taxon>
        <taxon>Azospirillum</taxon>
    </lineage>
</organism>
<dbReference type="EMBL" id="CP032331">
    <property type="protein sequence ID" value="QCO04894.1"/>
    <property type="molecule type" value="Genomic_DNA"/>
</dbReference>
<feature type="transmembrane region" description="Helical" evidence="1">
    <location>
        <begin position="26"/>
        <end position="47"/>
    </location>
</feature>
<evidence type="ECO:0000313" key="4">
    <source>
        <dbReference type="EMBL" id="QCO04894.1"/>
    </source>
</evidence>
<accession>A0A4D8Q3T4</accession>
<evidence type="ECO:0000313" key="2">
    <source>
        <dbReference type="EMBL" id="QCO03315.1"/>
    </source>
</evidence>
<geneLocation type="plasmid" evidence="4">
    <name>p1</name>
</geneLocation>
<keyword evidence="1" id="KW-0812">Transmembrane</keyword>
<evidence type="ECO:0000313" key="5">
    <source>
        <dbReference type="Proteomes" id="UP000298596"/>
    </source>
</evidence>
<name>A0A4D8Q3T4_AZOBR</name>
<evidence type="ECO:0000256" key="1">
    <source>
        <dbReference type="SAM" id="Phobius"/>
    </source>
</evidence>
<keyword evidence="1" id="KW-1133">Transmembrane helix</keyword>
<protein>
    <submittedName>
        <fullName evidence="4">Uncharacterized protein</fullName>
    </submittedName>
</protein>
<proteinExistence type="predicted"/>
<evidence type="ECO:0000313" key="3">
    <source>
        <dbReference type="EMBL" id="QCO04880.1"/>
    </source>
</evidence>
<dbReference type="AlphaFoldDB" id="A0A4D8Q3T4"/>
<sequence>MNDLPDPVKDIAEEVGGSPGSHRWELITAIFGWGAVFCLLGLLVANMLGFDKITTYATAGFSTLFGIAFKRDIKKLLAGGRLTK</sequence>
<gene>
    <name evidence="2" type="ORF">D3867_14505</name>
    <name evidence="3" type="ORF">D3867_23775</name>
    <name evidence="4" type="ORF">D3867_23855</name>
</gene>
<dbReference type="EMBL" id="CP032331">
    <property type="protein sequence ID" value="QCO03315.1"/>
    <property type="molecule type" value="Genomic_DNA"/>
</dbReference>
<keyword evidence="1" id="KW-0472">Membrane</keyword>
<dbReference type="EMBL" id="CP032331">
    <property type="protein sequence ID" value="QCO04880.1"/>
    <property type="molecule type" value="Genomic_DNA"/>
</dbReference>